<sequence length="61" mass="6435">MAEEVHPIKSVRMDGKQVAAGIQIETRGRQVLVTQAMGLTASNAEPGPPPPMVPQNSNNGK</sequence>
<keyword evidence="3" id="KW-1185">Reference proteome</keyword>
<dbReference type="AlphaFoldDB" id="A0A1H7CRP4"/>
<accession>A0A1H7CRP4</accession>
<gene>
    <name evidence="2" type="ORF">SAMN05660742_12271</name>
</gene>
<protein>
    <submittedName>
        <fullName evidence="2">Uncharacterized protein</fullName>
    </submittedName>
</protein>
<name>A0A1H7CRP4_9FIRM</name>
<proteinExistence type="predicted"/>
<reference evidence="2 3" key="1">
    <citation type="submission" date="2016-10" db="EMBL/GenBank/DDBJ databases">
        <authorList>
            <person name="de Groot N.N."/>
        </authorList>
    </citation>
    <scope>NUCLEOTIDE SEQUENCE [LARGE SCALE GENOMIC DNA]</scope>
    <source>
        <strain evidence="2 3">DSM 2179</strain>
    </source>
</reference>
<dbReference type="STRING" id="84035.SAMN05660742_12271"/>
<evidence type="ECO:0000256" key="1">
    <source>
        <dbReference type="SAM" id="MobiDB-lite"/>
    </source>
</evidence>
<evidence type="ECO:0000313" key="3">
    <source>
        <dbReference type="Proteomes" id="UP000199662"/>
    </source>
</evidence>
<dbReference type="Proteomes" id="UP000199662">
    <property type="component" value="Unassembled WGS sequence"/>
</dbReference>
<feature type="region of interest" description="Disordered" evidence="1">
    <location>
        <begin position="39"/>
        <end position="61"/>
    </location>
</feature>
<organism evidence="2 3">
    <name type="scientific">Propionispira arboris</name>
    <dbReference type="NCBI Taxonomy" id="84035"/>
    <lineage>
        <taxon>Bacteria</taxon>
        <taxon>Bacillati</taxon>
        <taxon>Bacillota</taxon>
        <taxon>Negativicutes</taxon>
        <taxon>Selenomonadales</taxon>
        <taxon>Selenomonadaceae</taxon>
        <taxon>Propionispira</taxon>
    </lineage>
</organism>
<dbReference type="RefSeq" id="WP_091834858.1">
    <property type="nucleotide sequence ID" value="NZ_FNZK01000022.1"/>
</dbReference>
<dbReference type="EMBL" id="FNZK01000022">
    <property type="protein sequence ID" value="SEJ89822.1"/>
    <property type="molecule type" value="Genomic_DNA"/>
</dbReference>
<evidence type="ECO:0000313" key="2">
    <source>
        <dbReference type="EMBL" id="SEJ89822.1"/>
    </source>
</evidence>